<dbReference type="GO" id="GO:0008146">
    <property type="term" value="F:sulfotransferase activity"/>
    <property type="evidence" value="ECO:0007669"/>
    <property type="project" value="InterPro"/>
</dbReference>
<gene>
    <name evidence="10" type="ORF">Pmani_010062</name>
</gene>
<reference evidence="10" key="1">
    <citation type="submission" date="2023-11" db="EMBL/GenBank/DDBJ databases">
        <title>Genome assemblies of two species of porcelain crab, Petrolisthes cinctipes and Petrolisthes manimaculis (Anomura: Porcellanidae).</title>
        <authorList>
            <person name="Angst P."/>
        </authorList>
    </citation>
    <scope>NUCLEOTIDE SEQUENCE</scope>
    <source>
        <strain evidence="10">PB745_02</strain>
        <tissue evidence="10">Gill</tissue>
    </source>
</reference>
<accession>A0AAE1Q292</accession>
<evidence type="ECO:0000313" key="10">
    <source>
        <dbReference type="EMBL" id="KAK4318975.1"/>
    </source>
</evidence>
<keyword evidence="5" id="KW-1133">Transmembrane helix</keyword>
<evidence type="ECO:0000256" key="1">
    <source>
        <dbReference type="ARBA" id="ARBA00004323"/>
    </source>
</evidence>
<evidence type="ECO:0000256" key="7">
    <source>
        <dbReference type="ARBA" id="ARBA00023136"/>
    </source>
</evidence>
<dbReference type="GO" id="GO:0016051">
    <property type="term" value="P:carbohydrate biosynthetic process"/>
    <property type="evidence" value="ECO:0007669"/>
    <property type="project" value="InterPro"/>
</dbReference>
<comment type="subcellular location">
    <subcellularLocation>
        <location evidence="1 9">Golgi apparatus membrane</location>
        <topology evidence="1 9">Single-pass type II membrane protein</topology>
    </subcellularLocation>
</comment>
<evidence type="ECO:0000313" key="11">
    <source>
        <dbReference type="Proteomes" id="UP001292094"/>
    </source>
</evidence>
<comment type="similarity">
    <text evidence="2 9">Belongs to the sulfotransferase 2 family.</text>
</comment>
<keyword evidence="6 9" id="KW-0333">Golgi apparatus</keyword>
<dbReference type="Pfam" id="PF03567">
    <property type="entry name" value="Sulfotransfer_2"/>
    <property type="match status" value="1"/>
</dbReference>
<evidence type="ECO:0000256" key="3">
    <source>
        <dbReference type="ARBA" id="ARBA00022679"/>
    </source>
</evidence>
<keyword evidence="8 9" id="KW-0325">Glycoprotein</keyword>
<dbReference type="AlphaFoldDB" id="A0AAE1Q292"/>
<dbReference type="InterPro" id="IPR018011">
    <property type="entry name" value="Carb_sulfotrans_8-10"/>
</dbReference>
<evidence type="ECO:0000256" key="6">
    <source>
        <dbReference type="ARBA" id="ARBA00023034"/>
    </source>
</evidence>
<evidence type="ECO:0000256" key="9">
    <source>
        <dbReference type="RuleBase" id="RU364020"/>
    </source>
</evidence>
<keyword evidence="9" id="KW-0119">Carbohydrate metabolism</keyword>
<sequence>MYSNREVLGKNATVRRLKSSVTVMTARHPLARLVSAFRDKFADGRKLDKPQSKDHFIYFWSPALKALYRNTNMPLQINFTQFVTFALLHKPHEPHWEPFTKLCSPCDISYQYIIFLDTLTEDLQFLMSALNISTINSKTRDNRGPREGVDPSDDLTLDPDLLQYYLQLPPYLMAKVLHTYTLDIKLLGYQVPEVLNAIAT</sequence>
<dbReference type="EC" id="2.8.2.-" evidence="9"/>
<dbReference type="PANTHER" id="PTHR12137">
    <property type="entry name" value="CARBOHYDRATE SULFOTRANSFERASE"/>
    <property type="match status" value="1"/>
</dbReference>
<dbReference type="EMBL" id="JAWZYT010000787">
    <property type="protein sequence ID" value="KAK4318975.1"/>
    <property type="molecule type" value="Genomic_DNA"/>
</dbReference>
<organism evidence="10 11">
    <name type="scientific">Petrolisthes manimaculis</name>
    <dbReference type="NCBI Taxonomy" id="1843537"/>
    <lineage>
        <taxon>Eukaryota</taxon>
        <taxon>Metazoa</taxon>
        <taxon>Ecdysozoa</taxon>
        <taxon>Arthropoda</taxon>
        <taxon>Crustacea</taxon>
        <taxon>Multicrustacea</taxon>
        <taxon>Malacostraca</taxon>
        <taxon>Eumalacostraca</taxon>
        <taxon>Eucarida</taxon>
        <taxon>Decapoda</taxon>
        <taxon>Pleocyemata</taxon>
        <taxon>Anomura</taxon>
        <taxon>Galatheoidea</taxon>
        <taxon>Porcellanidae</taxon>
        <taxon>Petrolisthes</taxon>
    </lineage>
</organism>
<evidence type="ECO:0000256" key="5">
    <source>
        <dbReference type="ARBA" id="ARBA00022989"/>
    </source>
</evidence>
<comment type="caution">
    <text evidence="10">The sequence shown here is derived from an EMBL/GenBank/DDBJ whole genome shotgun (WGS) entry which is preliminary data.</text>
</comment>
<name>A0AAE1Q292_9EUCA</name>
<dbReference type="InterPro" id="IPR005331">
    <property type="entry name" value="Sulfotransferase"/>
</dbReference>
<evidence type="ECO:0000256" key="4">
    <source>
        <dbReference type="ARBA" id="ARBA00022692"/>
    </source>
</evidence>
<protein>
    <recommendedName>
        <fullName evidence="9">Carbohydrate sulfotransferase</fullName>
        <ecNumber evidence="9">2.8.2.-</ecNumber>
    </recommendedName>
</protein>
<keyword evidence="7" id="KW-0472">Membrane</keyword>
<dbReference type="GO" id="GO:0000139">
    <property type="term" value="C:Golgi membrane"/>
    <property type="evidence" value="ECO:0007669"/>
    <property type="project" value="UniProtKB-SubCell"/>
</dbReference>
<keyword evidence="3 9" id="KW-0808">Transferase</keyword>
<dbReference type="PANTHER" id="PTHR12137:SF54">
    <property type="entry name" value="CARBOHYDRATE SULFOTRANSFERASE"/>
    <property type="match status" value="1"/>
</dbReference>
<evidence type="ECO:0000256" key="8">
    <source>
        <dbReference type="ARBA" id="ARBA00023180"/>
    </source>
</evidence>
<keyword evidence="4" id="KW-0812">Transmembrane</keyword>
<dbReference type="Proteomes" id="UP001292094">
    <property type="component" value="Unassembled WGS sequence"/>
</dbReference>
<evidence type="ECO:0000256" key="2">
    <source>
        <dbReference type="ARBA" id="ARBA00006339"/>
    </source>
</evidence>
<proteinExistence type="inferred from homology"/>
<keyword evidence="9" id="KW-0735">Signal-anchor</keyword>
<keyword evidence="11" id="KW-1185">Reference proteome</keyword>